<dbReference type="PANTHER" id="PTHR34219">
    <property type="entry name" value="IRON-REGULATED INNER MEMBRANE PROTEIN-RELATED"/>
    <property type="match status" value="1"/>
</dbReference>
<accession>A0A397P463</accession>
<feature type="transmembrane region" description="Helical" evidence="1">
    <location>
        <begin position="19"/>
        <end position="41"/>
    </location>
</feature>
<organism evidence="2 3">
    <name type="scientific">Hephaestia caeni</name>
    <dbReference type="NCBI Taxonomy" id="645617"/>
    <lineage>
        <taxon>Bacteria</taxon>
        <taxon>Pseudomonadati</taxon>
        <taxon>Pseudomonadota</taxon>
        <taxon>Alphaproteobacteria</taxon>
        <taxon>Sphingomonadales</taxon>
        <taxon>Sphingomonadaceae</taxon>
        <taxon>Hephaestia</taxon>
    </lineage>
</organism>
<keyword evidence="1" id="KW-0812">Transmembrane</keyword>
<name>A0A397P463_9SPHN</name>
<keyword evidence="1" id="KW-1133">Transmembrane helix</keyword>
<evidence type="ECO:0000313" key="3">
    <source>
        <dbReference type="Proteomes" id="UP000266568"/>
    </source>
</evidence>
<keyword evidence="1" id="KW-0472">Membrane</keyword>
<protein>
    <submittedName>
        <fullName evidence="2">Putative iron-regulated membrane protein</fullName>
    </submittedName>
</protein>
<dbReference type="Proteomes" id="UP000266568">
    <property type="component" value="Unassembled WGS sequence"/>
</dbReference>
<evidence type="ECO:0000313" key="2">
    <source>
        <dbReference type="EMBL" id="RIA43648.1"/>
    </source>
</evidence>
<dbReference type="EMBL" id="QXDC01000003">
    <property type="protein sequence ID" value="RIA43648.1"/>
    <property type="molecule type" value="Genomic_DNA"/>
</dbReference>
<feature type="transmembrane region" description="Helical" evidence="1">
    <location>
        <begin position="145"/>
        <end position="166"/>
    </location>
</feature>
<dbReference type="RefSeq" id="WP_119035481.1">
    <property type="nucleotide sequence ID" value="NZ_QXDC01000003.1"/>
</dbReference>
<feature type="transmembrane region" description="Helical" evidence="1">
    <location>
        <begin position="403"/>
        <end position="429"/>
    </location>
</feature>
<proteinExistence type="predicted"/>
<comment type="caution">
    <text evidence="2">The sequence shown here is derived from an EMBL/GenBank/DDBJ whole genome shotgun (WGS) entry which is preliminary data.</text>
</comment>
<evidence type="ECO:0000256" key="1">
    <source>
        <dbReference type="SAM" id="Phobius"/>
    </source>
</evidence>
<dbReference type="PANTHER" id="PTHR34219:SF1">
    <property type="entry name" value="PEPSY DOMAIN-CONTAINING PROTEIN"/>
    <property type="match status" value="1"/>
</dbReference>
<gene>
    <name evidence="2" type="ORF">DFR49_1874</name>
</gene>
<dbReference type="AlphaFoldDB" id="A0A397P463"/>
<keyword evidence="3" id="KW-1185">Reference proteome</keyword>
<sequence length="449" mass="48457">MSVHAPGTRWYNAVWRWHFYAGLFCIPFVIWLALTGTIYTWGPQIEAWLDRPYAHVAAGAPSAAPDAQVVAALGAVPGASLHKYQLPDSPDQAVQILIGKHGIEQRAYVDPATTRVLKVAVEEQRPLRLVFHLHGELLAGPLGSFFVETAACWALVMLLTGLYLWWPRGRRGLAGVLYPRLTRGGRAFWRDLHAVTGIWVSLAACFLIVTGLPWAQAWGSYFAEIRTLTGTTDGPIDWTIGGARPVPPVADPMLGPHAEHQGMTMAHAAPRPGDLARVIAAVRPLDLAAPVMVAPPEAGAAGWTVTSEAANRPLRTQLVVDGGSGGVLARKDFAQRHWIDRVVGYGIAIHEGAYFGIANQIAGTLTALLLVVLAVSGAVMWWRRRPGGLLGAPLPLTRPRFGWALIGGILLIGLALPLFGATLIVVLVLERTLLRWVPGPRRWLGLAPA</sequence>
<dbReference type="InterPro" id="IPR005625">
    <property type="entry name" value="PepSY-ass_TM"/>
</dbReference>
<feature type="transmembrane region" description="Helical" evidence="1">
    <location>
        <begin position="187"/>
        <end position="209"/>
    </location>
</feature>
<feature type="transmembrane region" description="Helical" evidence="1">
    <location>
        <begin position="361"/>
        <end position="382"/>
    </location>
</feature>
<dbReference type="Pfam" id="PF03929">
    <property type="entry name" value="PepSY_TM"/>
    <property type="match status" value="1"/>
</dbReference>
<dbReference type="OrthoDB" id="9791166at2"/>
<reference evidence="2 3" key="1">
    <citation type="submission" date="2018-08" db="EMBL/GenBank/DDBJ databases">
        <title>Genomic Encyclopedia of Type Strains, Phase IV (KMG-IV): sequencing the most valuable type-strain genomes for metagenomic binning, comparative biology and taxonomic classification.</title>
        <authorList>
            <person name="Goeker M."/>
        </authorList>
    </citation>
    <scope>NUCLEOTIDE SEQUENCE [LARGE SCALE GENOMIC DNA]</scope>
    <source>
        <strain evidence="2 3">DSM 25527</strain>
    </source>
</reference>